<comment type="caution">
    <text evidence="3">The sequence shown here is derived from an EMBL/GenBank/DDBJ whole genome shotgun (WGS) entry which is preliminary data.</text>
</comment>
<protein>
    <submittedName>
        <fullName evidence="3">Group 1 glycosyl transferase</fullName>
    </submittedName>
</protein>
<proteinExistence type="predicted"/>
<dbReference type="SUPFAM" id="SSF53756">
    <property type="entry name" value="UDP-Glycosyltransferase/glycogen phosphorylase"/>
    <property type="match status" value="1"/>
</dbReference>
<accession>A0A554LKN6</accession>
<dbReference type="InterPro" id="IPR050194">
    <property type="entry name" value="Glycosyltransferase_grp1"/>
</dbReference>
<dbReference type="Gene3D" id="3.40.50.2000">
    <property type="entry name" value="Glycogen Phosphorylase B"/>
    <property type="match status" value="2"/>
</dbReference>
<dbReference type="Proteomes" id="UP000315689">
    <property type="component" value="Unassembled WGS sequence"/>
</dbReference>
<dbReference type="PANTHER" id="PTHR45947">
    <property type="entry name" value="SULFOQUINOVOSYL TRANSFERASE SQD2"/>
    <property type="match status" value="1"/>
</dbReference>
<keyword evidence="3" id="KW-0808">Transferase</keyword>
<sequence>MKILFVTEVYHPTINGVVISIDTFKKELEKRGHQVYILAPENPRSNQDEKNVFRTPSLPLNKDLDYFLALPNQITFETVKMIAPDIIHTHHIWTLAEFALRCARELNIPLVATYHTLMEEYSHKVPVLSKFSPTKNAIKSFIRHKSRKFCNQLDAVISPSLAMKKIMRRYGITQPIEVISTGIKLSDFKFHNKNYILKKHKISAPGARLLLFVGRLAYEKNVSMLIESFRRINQQISHTYLIILGSGPQENTYQNLVKKLNLAKNVIMPGFVDPDETKKYFGTCDLFCFPSITDTQGIVILEAMAGGAVPVAVNKLGPTDIINSGYNGFLVANNQQKFTEAIIKLLQNPKLLQKFRKNGLAKARHFTSVKQTDKLIDLYQKIQNARAK</sequence>
<dbReference type="GO" id="GO:0016757">
    <property type="term" value="F:glycosyltransferase activity"/>
    <property type="evidence" value="ECO:0007669"/>
    <property type="project" value="InterPro"/>
</dbReference>
<evidence type="ECO:0000313" key="3">
    <source>
        <dbReference type="EMBL" id="TSC93422.1"/>
    </source>
</evidence>
<dbReference type="PANTHER" id="PTHR45947:SF3">
    <property type="entry name" value="SULFOQUINOVOSYL TRANSFERASE SQD2"/>
    <property type="match status" value="1"/>
</dbReference>
<evidence type="ECO:0000313" key="4">
    <source>
        <dbReference type="Proteomes" id="UP000315689"/>
    </source>
</evidence>
<feature type="domain" description="Glycosyltransferase subfamily 4-like N-terminal" evidence="2">
    <location>
        <begin position="14"/>
        <end position="186"/>
    </location>
</feature>
<dbReference type="InterPro" id="IPR001296">
    <property type="entry name" value="Glyco_trans_1"/>
</dbReference>
<dbReference type="EMBL" id="VMGK01000002">
    <property type="protein sequence ID" value="TSC93422.1"/>
    <property type="molecule type" value="Genomic_DNA"/>
</dbReference>
<reference evidence="3 4" key="1">
    <citation type="submission" date="2017-07" db="EMBL/GenBank/DDBJ databases">
        <title>Mechanisms for carbon and nitrogen cycling indicate functional differentiation within the Candidate Phyla Radiation.</title>
        <authorList>
            <person name="Danczak R.E."/>
            <person name="Johnston M.D."/>
            <person name="Kenah C."/>
            <person name="Slattery M."/>
            <person name="Wrighton K.C."/>
            <person name="Wilkins M.J."/>
        </authorList>
    </citation>
    <scope>NUCLEOTIDE SEQUENCE [LARGE SCALE GENOMIC DNA]</scope>
    <source>
        <strain evidence="3">Licking1014_7</strain>
    </source>
</reference>
<dbReference type="Pfam" id="PF00534">
    <property type="entry name" value="Glycos_transf_1"/>
    <property type="match status" value="1"/>
</dbReference>
<dbReference type="Pfam" id="PF13439">
    <property type="entry name" value="Glyco_transf_4"/>
    <property type="match status" value="1"/>
</dbReference>
<gene>
    <name evidence="3" type="ORF">CEN89_97</name>
</gene>
<feature type="domain" description="Glycosyl transferase family 1" evidence="1">
    <location>
        <begin position="205"/>
        <end position="359"/>
    </location>
</feature>
<name>A0A554LKN6_9BACT</name>
<dbReference type="InterPro" id="IPR028098">
    <property type="entry name" value="Glyco_trans_4-like_N"/>
</dbReference>
<organism evidence="3 4">
    <name type="scientific">Candidatus Berkelbacteria bacterium Licking1014_7</name>
    <dbReference type="NCBI Taxonomy" id="2017147"/>
    <lineage>
        <taxon>Bacteria</taxon>
        <taxon>Candidatus Berkelbacteria</taxon>
    </lineage>
</organism>
<dbReference type="AlphaFoldDB" id="A0A554LKN6"/>
<evidence type="ECO:0000259" key="2">
    <source>
        <dbReference type="Pfam" id="PF13439"/>
    </source>
</evidence>
<evidence type="ECO:0000259" key="1">
    <source>
        <dbReference type="Pfam" id="PF00534"/>
    </source>
</evidence>